<dbReference type="InterPro" id="IPR000073">
    <property type="entry name" value="AB_hydrolase_1"/>
</dbReference>
<evidence type="ECO:0000313" key="2">
    <source>
        <dbReference type="EMBL" id="CAG8268457.1"/>
    </source>
</evidence>
<dbReference type="AlphaFoldDB" id="A0A9W4IF37"/>
<feature type="domain" description="AB hydrolase-1" evidence="1">
    <location>
        <begin position="53"/>
        <end position="147"/>
    </location>
</feature>
<accession>A0A9W4IF37</accession>
<proteinExistence type="predicted"/>
<protein>
    <recommendedName>
        <fullName evidence="1">AB hydrolase-1 domain-containing protein</fullName>
    </recommendedName>
</protein>
<dbReference type="OrthoDB" id="5135691at2759"/>
<sequence>MNPTAKARFSMRSIQRTTQCRYIRTASSRVDQTMRLSDGRTLGYAEYGCETGYPLMFMHGYPQCRLEASALDHIFRQRRIRVIAPERPGFGLSTVQPNRRIMDWPADVQALAHYLSLSRFAVMGGSGGGPYALACARMLPQDMMSAVGIFAGITRLSGNRQTTVAKYSCVLRLPVTPLGLLGLDLNYWTAPRVSPRQKREYHVAGDLEPRTVDHNTRAHGPQLFVVPSSLGFANRTLNH</sequence>
<reference evidence="2" key="1">
    <citation type="submission" date="2021-07" db="EMBL/GenBank/DDBJ databases">
        <authorList>
            <person name="Branca A.L. A."/>
        </authorList>
    </citation>
    <scope>NUCLEOTIDE SEQUENCE</scope>
</reference>
<dbReference type="Gene3D" id="3.40.50.1820">
    <property type="entry name" value="alpha/beta hydrolase"/>
    <property type="match status" value="1"/>
</dbReference>
<evidence type="ECO:0000313" key="3">
    <source>
        <dbReference type="Proteomes" id="UP001152649"/>
    </source>
</evidence>
<dbReference type="PANTHER" id="PTHR45763:SF46">
    <property type="entry name" value="AB HYDROLASE-1 DOMAIN-CONTAINING PROTEIN"/>
    <property type="match status" value="1"/>
</dbReference>
<dbReference type="EMBL" id="CAJVPG010000036">
    <property type="protein sequence ID" value="CAG8268457.1"/>
    <property type="molecule type" value="Genomic_DNA"/>
</dbReference>
<dbReference type="SUPFAM" id="SSF53474">
    <property type="entry name" value="alpha/beta-Hydrolases"/>
    <property type="match status" value="1"/>
</dbReference>
<keyword evidence="3" id="KW-1185">Reference proteome</keyword>
<dbReference type="PANTHER" id="PTHR45763">
    <property type="entry name" value="HYDROLASE, ALPHA/BETA FOLD FAMILY PROTEIN, EXPRESSED-RELATED"/>
    <property type="match status" value="1"/>
</dbReference>
<dbReference type="GO" id="GO:0017000">
    <property type="term" value="P:antibiotic biosynthetic process"/>
    <property type="evidence" value="ECO:0007669"/>
    <property type="project" value="UniProtKB-ARBA"/>
</dbReference>
<dbReference type="Pfam" id="PF00561">
    <property type="entry name" value="Abhydrolase_1"/>
    <property type="match status" value="1"/>
</dbReference>
<evidence type="ECO:0000259" key="1">
    <source>
        <dbReference type="Pfam" id="PF00561"/>
    </source>
</evidence>
<name>A0A9W4IF37_9EURO</name>
<dbReference type="Proteomes" id="UP001152649">
    <property type="component" value="Unassembled WGS sequence"/>
</dbReference>
<dbReference type="InterPro" id="IPR029058">
    <property type="entry name" value="AB_hydrolase_fold"/>
</dbReference>
<dbReference type="GO" id="GO:0072330">
    <property type="term" value="P:monocarboxylic acid biosynthetic process"/>
    <property type="evidence" value="ECO:0007669"/>
    <property type="project" value="UniProtKB-ARBA"/>
</dbReference>
<gene>
    <name evidence="2" type="ORF">PSALAMII_LOCUS1113</name>
</gene>
<organism evidence="2 3">
    <name type="scientific">Penicillium salamii</name>
    <dbReference type="NCBI Taxonomy" id="1612424"/>
    <lineage>
        <taxon>Eukaryota</taxon>
        <taxon>Fungi</taxon>
        <taxon>Dikarya</taxon>
        <taxon>Ascomycota</taxon>
        <taxon>Pezizomycotina</taxon>
        <taxon>Eurotiomycetes</taxon>
        <taxon>Eurotiomycetidae</taxon>
        <taxon>Eurotiales</taxon>
        <taxon>Aspergillaceae</taxon>
        <taxon>Penicillium</taxon>
    </lineage>
</organism>
<comment type="caution">
    <text evidence="2">The sequence shown here is derived from an EMBL/GenBank/DDBJ whole genome shotgun (WGS) entry which is preliminary data.</text>
</comment>